<dbReference type="SUPFAM" id="SSF53474">
    <property type="entry name" value="alpha/beta-Hydrolases"/>
    <property type="match status" value="1"/>
</dbReference>
<dbReference type="GO" id="GO:0016787">
    <property type="term" value="F:hydrolase activity"/>
    <property type="evidence" value="ECO:0007669"/>
    <property type="project" value="UniProtKB-KW"/>
</dbReference>
<dbReference type="RefSeq" id="WP_381507728.1">
    <property type="nucleotide sequence ID" value="NZ_JBHUOM010000035.1"/>
</dbReference>
<proteinExistence type="predicted"/>
<keyword evidence="3" id="KW-1185">Reference proteome</keyword>
<name>A0ABW6ATB4_9BACT</name>
<comment type="caution">
    <text evidence="2">The sequence shown here is derived from an EMBL/GenBank/DDBJ whole genome shotgun (WGS) entry which is preliminary data.</text>
</comment>
<evidence type="ECO:0000313" key="2">
    <source>
        <dbReference type="EMBL" id="MFD2937543.1"/>
    </source>
</evidence>
<dbReference type="InterPro" id="IPR029058">
    <property type="entry name" value="AB_hydrolase_fold"/>
</dbReference>
<sequence>MVHSLFFKLSLGMHLKKHSYFKDRQKAVTWFEQWVSQLEQLNHKRYDRIELQTSLGTTHIWAINTQDTQAETIIIFPGARTSSLFWDFNNNLHLFGKNYRLFLIETNGLPNLSDGDTPDIRSADYGQWALEILDQLQVEKVYLAGASFGGLICLKLCQIAPERIKATFLLNPGCLQPFSLAAKNLYYNLLPILWPSKRNVLKFLDKAVLCPPTHDLSPAYKELLVTYELYAITQYTDNTQKPYSMKGELGAIKTAIFLLVGDNDLLFPYNQSIANAQGELASLREVIVFTQVGHGIETYREALQVIKDRIEQFVGA</sequence>
<evidence type="ECO:0000259" key="1">
    <source>
        <dbReference type="Pfam" id="PF00561"/>
    </source>
</evidence>
<gene>
    <name evidence="2" type="ORF">ACFS25_27470</name>
</gene>
<dbReference type="InterPro" id="IPR000073">
    <property type="entry name" value="AB_hydrolase_1"/>
</dbReference>
<evidence type="ECO:0000313" key="3">
    <source>
        <dbReference type="Proteomes" id="UP001597512"/>
    </source>
</evidence>
<feature type="domain" description="AB hydrolase-1" evidence="1">
    <location>
        <begin position="73"/>
        <end position="184"/>
    </location>
</feature>
<accession>A0ABW6ATB4</accession>
<dbReference type="Proteomes" id="UP001597512">
    <property type="component" value="Unassembled WGS sequence"/>
</dbReference>
<dbReference type="Gene3D" id="3.40.50.1820">
    <property type="entry name" value="alpha/beta hydrolase"/>
    <property type="match status" value="1"/>
</dbReference>
<dbReference type="EMBL" id="JBHUOM010000035">
    <property type="protein sequence ID" value="MFD2937543.1"/>
    <property type="molecule type" value="Genomic_DNA"/>
</dbReference>
<dbReference type="Pfam" id="PF00561">
    <property type="entry name" value="Abhydrolase_1"/>
    <property type="match status" value="1"/>
</dbReference>
<keyword evidence="2" id="KW-0378">Hydrolase</keyword>
<reference evidence="3" key="1">
    <citation type="journal article" date="2019" name="Int. J. Syst. Evol. Microbiol.">
        <title>The Global Catalogue of Microorganisms (GCM) 10K type strain sequencing project: providing services to taxonomists for standard genome sequencing and annotation.</title>
        <authorList>
            <consortium name="The Broad Institute Genomics Platform"/>
            <consortium name="The Broad Institute Genome Sequencing Center for Infectious Disease"/>
            <person name="Wu L."/>
            <person name="Ma J."/>
        </authorList>
    </citation>
    <scope>NUCLEOTIDE SEQUENCE [LARGE SCALE GENOMIC DNA]</scope>
    <source>
        <strain evidence="3">KCTC 52490</strain>
    </source>
</reference>
<organism evidence="2 3">
    <name type="scientific">Spirosoma flavum</name>
    <dbReference type="NCBI Taxonomy" id="2048557"/>
    <lineage>
        <taxon>Bacteria</taxon>
        <taxon>Pseudomonadati</taxon>
        <taxon>Bacteroidota</taxon>
        <taxon>Cytophagia</taxon>
        <taxon>Cytophagales</taxon>
        <taxon>Cytophagaceae</taxon>
        <taxon>Spirosoma</taxon>
    </lineage>
</organism>
<protein>
    <submittedName>
        <fullName evidence="2">Alpha/beta fold hydrolase</fullName>
    </submittedName>
</protein>